<evidence type="ECO:0008006" key="3">
    <source>
        <dbReference type="Google" id="ProtNLM"/>
    </source>
</evidence>
<feature type="non-terminal residue" evidence="2">
    <location>
        <position position="262"/>
    </location>
</feature>
<evidence type="ECO:0000313" key="2">
    <source>
        <dbReference type="EMBL" id="SVD85251.1"/>
    </source>
</evidence>
<dbReference type="SUPFAM" id="SSF69318">
    <property type="entry name" value="Integrin alpha N-terminal domain"/>
    <property type="match status" value="1"/>
</dbReference>
<name>A0A382YQC9_9ZZZZ</name>
<feature type="non-terminal residue" evidence="2">
    <location>
        <position position="1"/>
    </location>
</feature>
<organism evidence="2">
    <name type="scientific">marine metagenome</name>
    <dbReference type="NCBI Taxonomy" id="408172"/>
    <lineage>
        <taxon>unclassified sequences</taxon>
        <taxon>metagenomes</taxon>
        <taxon>ecological metagenomes</taxon>
    </lineage>
</organism>
<dbReference type="InterPro" id="IPR028994">
    <property type="entry name" value="Integrin_alpha_N"/>
</dbReference>
<protein>
    <recommendedName>
        <fullName evidence="3">VCBS repeat-containing protein</fullName>
    </recommendedName>
</protein>
<dbReference type="Gene3D" id="2.60.40.2030">
    <property type="match status" value="1"/>
</dbReference>
<dbReference type="InterPro" id="IPR013517">
    <property type="entry name" value="FG-GAP"/>
</dbReference>
<dbReference type="PANTHER" id="PTHR44103:SF1">
    <property type="entry name" value="PROPROTEIN CONVERTASE P"/>
    <property type="match status" value="1"/>
</dbReference>
<proteinExistence type="predicted"/>
<dbReference type="PANTHER" id="PTHR44103">
    <property type="entry name" value="PROPROTEIN CONVERTASE P"/>
    <property type="match status" value="1"/>
</dbReference>
<accession>A0A382YQC9</accession>
<gene>
    <name evidence="2" type="ORF">METZ01_LOCUS438105</name>
</gene>
<dbReference type="InterPro" id="IPR038081">
    <property type="entry name" value="CalX-like_sf"/>
</dbReference>
<reference evidence="2" key="1">
    <citation type="submission" date="2018-05" db="EMBL/GenBank/DDBJ databases">
        <authorList>
            <person name="Lanie J.A."/>
            <person name="Ng W.-L."/>
            <person name="Kazmierczak K.M."/>
            <person name="Andrzejewski T.M."/>
            <person name="Davidsen T.M."/>
            <person name="Wayne K.J."/>
            <person name="Tettelin H."/>
            <person name="Glass J.I."/>
            <person name="Rusch D."/>
            <person name="Podicherti R."/>
            <person name="Tsui H.-C.T."/>
            <person name="Winkler M.E."/>
        </authorList>
    </citation>
    <scope>NUCLEOTIDE SEQUENCE</scope>
</reference>
<dbReference type="EMBL" id="UINC01177546">
    <property type="protein sequence ID" value="SVD85251.1"/>
    <property type="molecule type" value="Genomic_DNA"/>
</dbReference>
<dbReference type="Pfam" id="PF13517">
    <property type="entry name" value="FG-GAP_3"/>
    <property type="match status" value="2"/>
</dbReference>
<dbReference type="AlphaFoldDB" id="A0A382YQC9"/>
<sequence>GDLDIVSASAVDDTIAWYENDGASDPSWTAADIATSADGAYDVHVADMDGDGDLDIVSASTSDDTIAWYENDGAADPTWTAANIATDADGAVDLEVADMDGDGDLDIVSASGDDDTIAWYENDGASDPSWTAANIDTNADYALDVDVADMDGDGDLDIVSASAFDDTIAWYENDGASDPTWSAANIDTNADYALDVEVADMDGDGDLDIVSASALDDTIAWYESNAADNNLDTDAVAGADYTAVSGTLTFDAGDTTATFTVP</sequence>
<evidence type="ECO:0000256" key="1">
    <source>
        <dbReference type="ARBA" id="ARBA00022729"/>
    </source>
</evidence>
<keyword evidence="1" id="KW-0732">Signal</keyword>